<dbReference type="InterPro" id="IPR002470">
    <property type="entry name" value="Peptidase_S9A"/>
</dbReference>
<dbReference type="GO" id="GO:0070012">
    <property type="term" value="F:oligopeptidase activity"/>
    <property type="evidence" value="ECO:0007669"/>
    <property type="project" value="TreeGrafter"/>
</dbReference>
<comment type="catalytic activity">
    <reaction evidence="1">
        <text>Hydrolysis of Pro-|-Xaa &gt;&gt; Ala-|-Xaa in oligopeptides.</text>
        <dbReference type="EC" id="3.4.21.26"/>
    </reaction>
</comment>
<dbReference type="InterPro" id="IPR001375">
    <property type="entry name" value="Peptidase_S9_cat"/>
</dbReference>
<keyword evidence="10" id="KW-1185">Reference proteome</keyword>
<dbReference type="GO" id="GO:0005829">
    <property type="term" value="C:cytosol"/>
    <property type="evidence" value="ECO:0007669"/>
    <property type="project" value="TreeGrafter"/>
</dbReference>
<dbReference type="EC" id="3.4.21.26" evidence="3"/>
<feature type="domain" description="Peptidase S9 prolyl oligopeptidase catalytic" evidence="7">
    <location>
        <begin position="471"/>
        <end position="682"/>
    </location>
</feature>
<evidence type="ECO:0000259" key="7">
    <source>
        <dbReference type="Pfam" id="PF00326"/>
    </source>
</evidence>
<dbReference type="Pfam" id="PF00326">
    <property type="entry name" value="Peptidase_S9"/>
    <property type="match status" value="1"/>
</dbReference>
<dbReference type="GO" id="GO:0006508">
    <property type="term" value="P:proteolysis"/>
    <property type="evidence" value="ECO:0007669"/>
    <property type="project" value="UniProtKB-KW"/>
</dbReference>
<evidence type="ECO:0000256" key="3">
    <source>
        <dbReference type="ARBA" id="ARBA00011897"/>
    </source>
</evidence>
<comment type="caution">
    <text evidence="9">The sequence shown here is derived from an EMBL/GenBank/DDBJ whole genome shotgun (WGS) entry which is preliminary data.</text>
</comment>
<evidence type="ECO:0000256" key="6">
    <source>
        <dbReference type="ARBA" id="ARBA00022825"/>
    </source>
</evidence>
<accession>A0A4R0KNI3</accession>
<dbReference type="SUPFAM" id="SSF53474">
    <property type="entry name" value="alpha/beta-Hydrolases"/>
    <property type="match status" value="1"/>
</dbReference>
<dbReference type="OrthoDB" id="9801421at2"/>
<dbReference type="SUPFAM" id="SSF50993">
    <property type="entry name" value="Peptidase/esterase 'gauge' domain"/>
    <property type="match status" value="1"/>
</dbReference>
<reference evidence="9 10" key="1">
    <citation type="submission" date="2019-02" db="EMBL/GenBank/DDBJ databases">
        <title>Kribbella capetownensis sp. nov. and Kribbella speibonae sp. nov., isolated from soil.</title>
        <authorList>
            <person name="Curtis S.M."/>
            <person name="Norton I."/>
            <person name="Everest G.J."/>
            <person name="Meyers P.R."/>
        </authorList>
    </citation>
    <scope>NUCLEOTIDE SEQUENCE [LARGE SCALE GENOMIC DNA]</scope>
    <source>
        <strain evidence="9 10">NRRL B-24813</strain>
    </source>
</reference>
<dbReference type="AlphaFoldDB" id="A0A4R0KNI3"/>
<dbReference type="Proteomes" id="UP000291144">
    <property type="component" value="Unassembled WGS sequence"/>
</dbReference>
<evidence type="ECO:0000256" key="1">
    <source>
        <dbReference type="ARBA" id="ARBA00001070"/>
    </source>
</evidence>
<sequence>MPFPSRAEPGHRRRKEGLVQSLGLSYPAADRRPVVDLLHGHAVADPYRWLEDATAPETVRWQAAQDELWLNHAAELTERYRLRARVAALSGVGMVSAPMWRGRRHFFLRRTARQDHPILYVVHPQQDAQALIDPTELDPAGNTTLDHWQPSPDGRLLAFQLSRGGTEDSTLYVMDTCTGTVVDGPIDRCRYSPVAWLPDGQSLYFVRSGQVQLHRIGRCDDVRVFTREASYGLEISTDGRWLTVSAANGARNDVWLVDVSVPDKPEPVVAQQGVDARSAVMVHGGRLYAVTTLGAPAGRICVGNPSRPGFADWTELVAEDRDAPLTDVAVLDGPQRPLLLVARTRHTLAELAIHDLHTGERLGDVPLPGLGTIGSLTTRPEGGHEVWFSYTDSLTPGAVYRYDARTRETTLWAAPPGMVDGPRAETRQLVYRSGDGTPVRMLVLARPGASGPRPTVLYGYGGFGQPLTPSYSAFSLAWVESGGVFVTAQLRGGGEEGDEWHRAGSGQSKQNVFDDFVAAAETLIADGWTTPGQLGICGESNGGLLVGAALTQRPELFAAAVCSAPVLDMLRYQYSGLGAAWIPEYGSATDPGDFEHLLAYSPYHHVADGKEYPAVLFTVFGGDTRVDPLHARKMCAALQHASAGSRPILVRLDQDSGHGASAVSRGVALAADMLAFLGAHTGLTR</sequence>
<dbReference type="InterPro" id="IPR051167">
    <property type="entry name" value="Prolyl_oligopep/macrocyclase"/>
</dbReference>
<dbReference type="GO" id="GO:0004252">
    <property type="term" value="F:serine-type endopeptidase activity"/>
    <property type="evidence" value="ECO:0007669"/>
    <property type="project" value="UniProtKB-EC"/>
</dbReference>
<dbReference type="PANTHER" id="PTHR42881">
    <property type="entry name" value="PROLYL ENDOPEPTIDASE"/>
    <property type="match status" value="1"/>
</dbReference>
<dbReference type="Pfam" id="PF02897">
    <property type="entry name" value="Peptidase_S9_N"/>
    <property type="match status" value="1"/>
</dbReference>
<evidence type="ECO:0000256" key="2">
    <source>
        <dbReference type="ARBA" id="ARBA00005228"/>
    </source>
</evidence>
<dbReference type="Gene3D" id="3.40.50.1820">
    <property type="entry name" value="alpha/beta hydrolase"/>
    <property type="match status" value="1"/>
</dbReference>
<gene>
    <name evidence="9" type="ORF">E0H73_18010</name>
</gene>
<dbReference type="PRINTS" id="PR00862">
    <property type="entry name" value="PROLIGOPTASE"/>
</dbReference>
<dbReference type="InterPro" id="IPR029058">
    <property type="entry name" value="AB_hydrolase_fold"/>
</dbReference>
<dbReference type="Gene3D" id="2.130.10.120">
    <property type="entry name" value="Prolyl oligopeptidase, N-terminal domain"/>
    <property type="match status" value="1"/>
</dbReference>
<keyword evidence="5" id="KW-0378">Hydrolase</keyword>
<feature type="domain" description="Peptidase S9A N-terminal" evidence="8">
    <location>
        <begin position="28"/>
        <end position="414"/>
    </location>
</feature>
<evidence type="ECO:0000313" key="9">
    <source>
        <dbReference type="EMBL" id="TCC61407.1"/>
    </source>
</evidence>
<dbReference type="EMBL" id="SJKB01000005">
    <property type="protein sequence ID" value="TCC61407.1"/>
    <property type="molecule type" value="Genomic_DNA"/>
</dbReference>
<dbReference type="InterPro" id="IPR002471">
    <property type="entry name" value="Pept_S9_AS"/>
</dbReference>
<name>A0A4R0KNI3_9ACTN</name>
<keyword evidence="6" id="KW-0720">Serine protease</keyword>
<comment type="similarity">
    <text evidence="2">Belongs to the peptidase S9A family.</text>
</comment>
<evidence type="ECO:0000256" key="4">
    <source>
        <dbReference type="ARBA" id="ARBA00022670"/>
    </source>
</evidence>
<keyword evidence="4" id="KW-0645">Protease</keyword>
<dbReference type="PANTHER" id="PTHR42881:SF2">
    <property type="entry name" value="PROLYL ENDOPEPTIDASE"/>
    <property type="match status" value="1"/>
</dbReference>
<proteinExistence type="inferred from homology"/>
<evidence type="ECO:0000313" key="10">
    <source>
        <dbReference type="Proteomes" id="UP000291144"/>
    </source>
</evidence>
<dbReference type="PROSITE" id="PS00708">
    <property type="entry name" value="PRO_ENDOPEP_SER"/>
    <property type="match status" value="1"/>
</dbReference>
<organism evidence="9 10">
    <name type="scientific">Kribbella pittospori</name>
    <dbReference type="NCBI Taxonomy" id="722689"/>
    <lineage>
        <taxon>Bacteria</taxon>
        <taxon>Bacillati</taxon>
        <taxon>Actinomycetota</taxon>
        <taxon>Actinomycetes</taxon>
        <taxon>Propionibacteriales</taxon>
        <taxon>Kribbellaceae</taxon>
        <taxon>Kribbella</taxon>
    </lineage>
</organism>
<evidence type="ECO:0000259" key="8">
    <source>
        <dbReference type="Pfam" id="PF02897"/>
    </source>
</evidence>
<evidence type="ECO:0000256" key="5">
    <source>
        <dbReference type="ARBA" id="ARBA00022801"/>
    </source>
</evidence>
<dbReference type="InterPro" id="IPR023302">
    <property type="entry name" value="Pept_S9A_N"/>
</dbReference>
<protein>
    <recommendedName>
        <fullName evidence="3">prolyl oligopeptidase</fullName>
        <ecNumber evidence="3">3.4.21.26</ecNumber>
    </recommendedName>
</protein>